<evidence type="ECO:0000313" key="2">
    <source>
        <dbReference type="Proteomes" id="UP001321473"/>
    </source>
</evidence>
<sequence length="84" mass="9405">MALCSRWTLLVTQSATNPVAWTSTCILPSWPSMDHFGKLRAPPTRPLQSRLGIVSEVAGQDPPEQWYAMDAAQQQVKKKCFLEC</sequence>
<dbReference type="EMBL" id="JARKHS020034748">
    <property type="protein sequence ID" value="KAK8757845.1"/>
    <property type="molecule type" value="Genomic_DNA"/>
</dbReference>
<reference evidence="1 2" key="1">
    <citation type="journal article" date="2023" name="Arcadia Sci">
        <title>De novo assembly of a long-read Amblyomma americanum tick genome.</title>
        <authorList>
            <person name="Chou S."/>
            <person name="Poskanzer K.E."/>
            <person name="Rollins M."/>
            <person name="Thuy-Boun P.S."/>
        </authorList>
    </citation>
    <scope>NUCLEOTIDE SEQUENCE [LARGE SCALE GENOMIC DNA]</scope>
    <source>
        <strain evidence="1">F_SG_1</strain>
        <tissue evidence="1">Salivary glands</tissue>
    </source>
</reference>
<organism evidence="1 2">
    <name type="scientific">Amblyomma americanum</name>
    <name type="common">Lone star tick</name>
    <dbReference type="NCBI Taxonomy" id="6943"/>
    <lineage>
        <taxon>Eukaryota</taxon>
        <taxon>Metazoa</taxon>
        <taxon>Ecdysozoa</taxon>
        <taxon>Arthropoda</taxon>
        <taxon>Chelicerata</taxon>
        <taxon>Arachnida</taxon>
        <taxon>Acari</taxon>
        <taxon>Parasitiformes</taxon>
        <taxon>Ixodida</taxon>
        <taxon>Ixodoidea</taxon>
        <taxon>Ixodidae</taxon>
        <taxon>Amblyomminae</taxon>
        <taxon>Amblyomma</taxon>
    </lineage>
</organism>
<name>A0AAQ4D5V5_AMBAM</name>
<dbReference type="Proteomes" id="UP001321473">
    <property type="component" value="Unassembled WGS sequence"/>
</dbReference>
<comment type="caution">
    <text evidence="1">The sequence shown here is derived from an EMBL/GenBank/DDBJ whole genome shotgun (WGS) entry which is preliminary data.</text>
</comment>
<gene>
    <name evidence="1" type="ORF">V5799_004522</name>
</gene>
<proteinExistence type="predicted"/>
<evidence type="ECO:0000313" key="1">
    <source>
        <dbReference type="EMBL" id="KAK8757845.1"/>
    </source>
</evidence>
<protein>
    <submittedName>
        <fullName evidence="1">Uncharacterized protein</fullName>
    </submittedName>
</protein>
<accession>A0AAQ4D5V5</accession>
<dbReference type="AlphaFoldDB" id="A0AAQ4D5V5"/>
<keyword evidence="2" id="KW-1185">Reference proteome</keyword>